<dbReference type="EMBL" id="CM001879">
    <property type="protein sequence ID" value="EOX95262.1"/>
    <property type="molecule type" value="Genomic_DNA"/>
</dbReference>
<dbReference type="HOGENOM" id="CLU_1144280_0_0_1"/>
<keyword evidence="1" id="KW-0472">Membrane</keyword>
<name>A0A061DS96_THECC</name>
<dbReference type="InParanoid" id="A0A061DS96"/>
<protein>
    <submittedName>
        <fullName evidence="2">Uncharacterized protein</fullName>
    </submittedName>
</protein>
<sequence>MCYLECKTSYTFQGIFFACSWLLFLYSITLLDSSFPIIAYLTLITQLTTTISYKLLNHISKGPNEDMKIFQKGIVQVVYLVLVVLLFLAARLGFHETWPRKSDCFDMGTGTTTCLAKSLLKLIPLMKYVPDRQTRDPQSALAKYNWAPYIAASTDLAESLYSNRPTGEVISKVTGTFIGDQVVSHVAKFLFGRWKIWGFRTGSIIGAYVGGKVGVMVYDLYYLYNFIFHGSGKSVGSPVHKEL</sequence>
<gene>
    <name evidence="2" type="ORF">TCM_004812</name>
</gene>
<dbReference type="Gramene" id="EOX95262">
    <property type="protein sequence ID" value="EOX95262"/>
    <property type="gene ID" value="TCM_004812"/>
</dbReference>
<proteinExistence type="predicted"/>
<dbReference type="PANTHER" id="PTHR35702:SF1">
    <property type="entry name" value="EXPRESSED PROTEIN"/>
    <property type="match status" value="1"/>
</dbReference>
<dbReference type="PANTHER" id="PTHR35702">
    <property type="entry name" value="EXPRESSED PROTEIN"/>
    <property type="match status" value="1"/>
</dbReference>
<dbReference type="PROSITE" id="PS51257">
    <property type="entry name" value="PROKAR_LIPOPROTEIN"/>
    <property type="match status" value="1"/>
</dbReference>
<keyword evidence="1" id="KW-1133">Transmembrane helix</keyword>
<evidence type="ECO:0000256" key="1">
    <source>
        <dbReference type="SAM" id="Phobius"/>
    </source>
</evidence>
<feature type="transmembrane region" description="Helical" evidence="1">
    <location>
        <begin position="77"/>
        <end position="94"/>
    </location>
</feature>
<reference evidence="2 3" key="1">
    <citation type="journal article" date="2013" name="Genome Biol.">
        <title>The genome sequence of the most widely cultivated cacao type and its use to identify candidate genes regulating pod color.</title>
        <authorList>
            <person name="Motamayor J.C."/>
            <person name="Mockaitis K."/>
            <person name="Schmutz J."/>
            <person name="Haiminen N."/>
            <person name="Iii D.L."/>
            <person name="Cornejo O."/>
            <person name="Findley S.D."/>
            <person name="Zheng P."/>
            <person name="Utro F."/>
            <person name="Royaert S."/>
            <person name="Saski C."/>
            <person name="Jenkins J."/>
            <person name="Podicheti R."/>
            <person name="Zhao M."/>
            <person name="Scheffler B.E."/>
            <person name="Stack J.C."/>
            <person name="Feltus F.A."/>
            <person name="Mustiga G.M."/>
            <person name="Amores F."/>
            <person name="Phillips W."/>
            <person name="Marelli J.P."/>
            <person name="May G.D."/>
            <person name="Shapiro H."/>
            <person name="Ma J."/>
            <person name="Bustamante C.D."/>
            <person name="Schnell R.J."/>
            <person name="Main D."/>
            <person name="Gilbert D."/>
            <person name="Parida L."/>
            <person name="Kuhn D.N."/>
        </authorList>
    </citation>
    <scope>NUCLEOTIDE SEQUENCE [LARGE SCALE GENOMIC DNA]</scope>
    <source>
        <strain evidence="3">cv. Matina 1-6</strain>
    </source>
</reference>
<dbReference type="Proteomes" id="UP000026915">
    <property type="component" value="Chromosome 1"/>
</dbReference>
<organism evidence="2 3">
    <name type="scientific">Theobroma cacao</name>
    <name type="common">Cacao</name>
    <name type="synonym">Cocoa</name>
    <dbReference type="NCBI Taxonomy" id="3641"/>
    <lineage>
        <taxon>Eukaryota</taxon>
        <taxon>Viridiplantae</taxon>
        <taxon>Streptophyta</taxon>
        <taxon>Embryophyta</taxon>
        <taxon>Tracheophyta</taxon>
        <taxon>Spermatophyta</taxon>
        <taxon>Magnoliopsida</taxon>
        <taxon>eudicotyledons</taxon>
        <taxon>Gunneridae</taxon>
        <taxon>Pentapetalae</taxon>
        <taxon>rosids</taxon>
        <taxon>malvids</taxon>
        <taxon>Malvales</taxon>
        <taxon>Malvaceae</taxon>
        <taxon>Byttnerioideae</taxon>
        <taxon>Theobroma</taxon>
    </lineage>
</organism>
<evidence type="ECO:0000313" key="3">
    <source>
        <dbReference type="Proteomes" id="UP000026915"/>
    </source>
</evidence>
<keyword evidence="3" id="KW-1185">Reference proteome</keyword>
<accession>A0A061DS96</accession>
<dbReference type="AlphaFoldDB" id="A0A061DS96"/>
<evidence type="ECO:0000313" key="2">
    <source>
        <dbReference type="EMBL" id="EOX95262.1"/>
    </source>
</evidence>
<keyword evidence="1" id="KW-0812">Transmembrane</keyword>